<accession>A0A9Q9PAQ1</accession>
<name>A0A9Q9PAQ1_9MICO</name>
<dbReference type="Proteomes" id="UP001062223">
    <property type="component" value="Chromosome"/>
</dbReference>
<protein>
    <submittedName>
        <fullName evidence="1">Uncharacterized protein</fullName>
    </submittedName>
</protein>
<dbReference type="KEGG" id="cpoi:OE229_03720"/>
<sequence>MENTIAEKLNFDSELATVALIRDAVDFPITERTVIVNLAQTDAFTGTTQLAPLPPLSSTILVKGVVTGELILAVAAASEDEQERRARAIGWHDFYGEGGPVLLKSPQAVIGTVLIDRRTVLHQPTLPSRPERFTVKANLWFSPAGTDCGIHNVHPFIEVHTQISGLGRMQKFDEKTHRSLYEDQMLSPGTTNPIPFCADVEGTFTYPWHQYRADSDCLWLALEFHAA</sequence>
<proteinExistence type="predicted"/>
<reference evidence="1" key="1">
    <citation type="submission" date="2022-09" db="EMBL/GenBank/DDBJ databases">
        <title>Taxonomy of Curtobacterium flaccumfaciens.</title>
        <authorList>
            <person name="Osdaghi E."/>
            <person name="Taghavi S.M."/>
            <person name="Hamidizade M."/>
            <person name="Abachi H."/>
            <person name="Fazliarab A."/>
            <person name="Baeyen S."/>
            <person name="Portier P."/>
            <person name="Van Vaerenbergh J."/>
            <person name="Jacques M.-A."/>
        </authorList>
    </citation>
    <scope>NUCLEOTIDE SEQUENCE</scope>
    <source>
        <strain evidence="1">AGQB46</strain>
    </source>
</reference>
<dbReference type="EMBL" id="CP106879">
    <property type="protein sequence ID" value="UYC81581.1"/>
    <property type="molecule type" value="Genomic_DNA"/>
</dbReference>
<dbReference type="AlphaFoldDB" id="A0A9Q9PAQ1"/>
<organism evidence="1 2">
    <name type="scientific">Curtobacterium poinsettiae</name>
    <dbReference type="NCBI Taxonomy" id="159612"/>
    <lineage>
        <taxon>Bacteria</taxon>
        <taxon>Bacillati</taxon>
        <taxon>Actinomycetota</taxon>
        <taxon>Actinomycetes</taxon>
        <taxon>Micrococcales</taxon>
        <taxon>Microbacteriaceae</taxon>
        <taxon>Curtobacterium</taxon>
    </lineage>
</organism>
<dbReference type="RefSeq" id="WP_182064285.1">
    <property type="nucleotide sequence ID" value="NZ_CP106879.1"/>
</dbReference>
<gene>
    <name evidence="1" type="ORF">OE229_03720</name>
</gene>
<evidence type="ECO:0000313" key="2">
    <source>
        <dbReference type="Proteomes" id="UP001062223"/>
    </source>
</evidence>
<evidence type="ECO:0000313" key="1">
    <source>
        <dbReference type="EMBL" id="UYC81581.1"/>
    </source>
</evidence>